<dbReference type="OrthoDB" id="6117260at2759"/>
<name>A0A8S3UY53_MYTED</name>
<proteinExistence type="predicted"/>
<dbReference type="Proteomes" id="UP000683360">
    <property type="component" value="Unassembled WGS sequence"/>
</dbReference>
<sequence length="248" mass="28685">MQVYRQTIRKIRNNADVQTNHKEIINNAGVQTNHKEDNKQCRCTDKPLEINNAEDFDNVFVNISKAATFVRKDIFETNSEFKGTFPNECQKASVPKSLLSLVSMIQFGPNIQDRSYSQSTLTIAQLRMYSCTKKLSNCHMKDHEPPDCAYFGNNDSLQTIREIRKYNSVVQTNDQRNKNQAGKSLTIMQVYRQTIRKFIDNNSDVQTNHKEDKNNAVVQTNHKKIRNNAGVHTKHKEVNKQCKWTDKS</sequence>
<accession>A0A8S3UY53</accession>
<comment type="caution">
    <text evidence="1">The sequence shown here is derived from an EMBL/GenBank/DDBJ whole genome shotgun (WGS) entry which is preliminary data.</text>
</comment>
<dbReference type="AlphaFoldDB" id="A0A8S3UY53"/>
<gene>
    <name evidence="1" type="ORF">MEDL_59040</name>
</gene>
<evidence type="ECO:0000313" key="2">
    <source>
        <dbReference type="Proteomes" id="UP000683360"/>
    </source>
</evidence>
<reference evidence="1" key="1">
    <citation type="submission" date="2021-03" db="EMBL/GenBank/DDBJ databases">
        <authorList>
            <person name="Bekaert M."/>
        </authorList>
    </citation>
    <scope>NUCLEOTIDE SEQUENCE</scope>
</reference>
<evidence type="ECO:0000313" key="1">
    <source>
        <dbReference type="EMBL" id="CAG2247080.1"/>
    </source>
</evidence>
<dbReference type="PANTHER" id="PTHR47018">
    <property type="entry name" value="CXC DOMAIN-CONTAINING PROTEIN-RELATED"/>
    <property type="match status" value="1"/>
</dbReference>
<keyword evidence="2" id="KW-1185">Reference proteome</keyword>
<dbReference type="EMBL" id="CAJPWZ010002891">
    <property type="protein sequence ID" value="CAG2247080.1"/>
    <property type="molecule type" value="Genomic_DNA"/>
</dbReference>
<organism evidence="1 2">
    <name type="scientific">Mytilus edulis</name>
    <name type="common">Blue mussel</name>
    <dbReference type="NCBI Taxonomy" id="6550"/>
    <lineage>
        <taxon>Eukaryota</taxon>
        <taxon>Metazoa</taxon>
        <taxon>Spiralia</taxon>
        <taxon>Lophotrochozoa</taxon>
        <taxon>Mollusca</taxon>
        <taxon>Bivalvia</taxon>
        <taxon>Autobranchia</taxon>
        <taxon>Pteriomorphia</taxon>
        <taxon>Mytilida</taxon>
        <taxon>Mytiloidea</taxon>
        <taxon>Mytilidae</taxon>
        <taxon>Mytilinae</taxon>
        <taxon>Mytilus</taxon>
    </lineage>
</organism>
<protein>
    <submittedName>
        <fullName evidence="1">Uncharacterized protein</fullName>
    </submittedName>
</protein>